<name>A0ACB9UB97_9CETA</name>
<evidence type="ECO:0000313" key="2">
    <source>
        <dbReference type="Proteomes" id="UP001057279"/>
    </source>
</evidence>
<accession>A0ACB9UB97</accession>
<protein>
    <submittedName>
        <fullName evidence="1">Uncharacterized protein</fullName>
    </submittedName>
</protein>
<proteinExistence type="predicted"/>
<keyword evidence="2" id="KW-1185">Reference proteome</keyword>
<dbReference type="EMBL" id="CM043045">
    <property type="protein sequence ID" value="KAI4563500.1"/>
    <property type="molecule type" value="Genomic_DNA"/>
</dbReference>
<reference evidence="1" key="1">
    <citation type="submission" date="2022-03" db="EMBL/GenBank/DDBJ databases">
        <title>Genomic analyses of argali, domestic sheep and their hybrids provide insights into chromosomal evolution, heterosis and genetic basis of agronomic traits.</title>
        <authorList>
            <person name="Li M."/>
        </authorList>
    </citation>
    <scope>NUCLEOTIDE SEQUENCE</scope>
    <source>
        <strain evidence="1">F1 hybrid</strain>
    </source>
</reference>
<comment type="caution">
    <text evidence="1">The sequence shown here is derived from an EMBL/GenBank/DDBJ whole genome shotgun (WGS) entry which is preliminary data.</text>
</comment>
<organism evidence="1 2">
    <name type="scientific">Ovis ammon polii x Ovis aries</name>
    <dbReference type="NCBI Taxonomy" id="2918886"/>
    <lineage>
        <taxon>Eukaryota</taxon>
        <taxon>Metazoa</taxon>
        <taxon>Chordata</taxon>
        <taxon>Craniata</taxon>
        <taxon>Vertebrata</taxon>
        <taxon>Euteleostomi</taxon>
        <taxon>Mammalia</taxon>
        <taxon>Eutheria</taxon>
        <taxon>Laurasiatheria</taxon>
        <taxon>Artiodactyla</taxon>
        <taxon>Ruminantia</taxon>
        <taxon>Pecora</taxon>
        <taxon>Bovidae</taxon>
        <taxon>Caprinae</taxon>
        <taxon>Ovis</taxon>
    </lineage>
</organism>
<evidence type="ECO:0000313" key="1">
    <source>
        <dbReference type="EMBL" id="KAI4563500.1"/>
    </source>
</evidence>
<gene>
    <name evidence="1" type="ORF">MJG53_016074</name>
</gene>
<dbReference type="Proteomes" id="UP001057279">
    <property type="component" value="Linkage Group LG20"/>
</dbReference>
<sequence length="110" mass="11942">MVKAAHATGVGDSWHETGVGWQAEQASSRGPPPSAGKSPQQHRRGLSGEFSEVLAPGLSWKRRRKWHPRSQSRGPGSPLCHLPAACAAFRSSCPPLPRGLSWESPWSLRQ</sequence>